<evidence type="ECO:0000313" key="11">
    <source>
        <dbReference type="Proteomes" id="UP000515908"/>
    </source>
</evidence>
<keyword evidence="4" id="KW-0732">Signal</keyword>
<comment type="subcellular location">
    <subcellularLocation>
        <location evidence="1 7">Membrane</location>
        <topology evidence="1 7">Single-pass type I membrane protein</topology>
    </subcellularLocation>
</comment>
<protein>
    <submittedName>
        <fullName evidence="10">Emp24/gp25L/p24 family/GOLD, putative</fullName>
    </submittedName>
</protein>
<dbReference type="AlphaFoldDB" id="A0A7G2CKB6"/>
<gene>
    <name evidence="10" type="ORF">ADEAN_000689600</name>
</gene>
<dbReference type="Pfam" id="PF01105">
    <property type="entry name" value="EMP24_GP25L"/>
    <property type="match status" value="1"/>
</dbReference>
<name>A0A7G2CKB6_9TRYP</name>
<keyword evidence="5 8" id="KW-1133">Transmembrane helix</keyword>
<dbReference type="Proteomes" id="UP000515908">
    <property type="component" value="Chromosome 13"/>
</dbReference>
<dbReference type="GO" id="GO:0016020">
    <property type="term" value="C:membrane"/>
    <property type="evidence" value="ECO:0007669"/>
    <property type="project" value="UniProtKB-SubCell"/>
</dbReference>
<evidence type="ECO:0000313" key="10">
    <source>
        <dbReference type="EMBL" id="CAD2219391.1"/>
    </source>
</evidence>
<evidence type="ECO:0000256" key="5">
    <source>
        <dbReference type="ARBA" id="ARBA00022989"/>
    </source>
</evidence>
<dbReference type="PROSITE" id="PS50866">
    <property type="entry name" value="GOLD"/>
    <property type="match status" value="1"/>
</dbReference>
<keyword evidence="6 8" id="KW-0472">Membrane</keyword>
<evidence type="ECO:0000256" key="6">
    <source>
        <dbReference type="ARBA" id="ARBA00023136"/>
    </source>
</evidence>
<comment type="similarity">
    <text evidence="2 7">Belongs to the EMP24/GP25L family.</text>
</comment>
<keyword evidence="11" id="KW-1185">Reference proteome</keyword>
<evidence type="ECO:0000256" key="7">
    <source>
        <dbReference type="RuleBase" id="RU003827"/>
    </source>
</evidence>
<organism evidence="10 11">
    <name type="scientific">Angomonas deanei</name>
    <dbReference type="NCBI Taxonomy" id="59799"/>
    <lineage>
        <taxon>Eukaryota</taxon>
        <taxon>Discoba</taxon>
        <taxon>Euglenozoa</taxon>
        <taxon>Kinetoplastea</taxon>
        <taxon>Metakinetoplastina</taxon>
        <taxon>Trypanosomatida</taxon>
        <taxon>Trypanosomatidae</taxon>
        <taxon>Strigomonadinae</taxon>
        <taxon>Angomonas</taxon>
    </lineage>
</organism>
<proteinExistence type="inferred from homology"/>
<feature type="domain" description="GOLD" evidence="9">
    <location>
        <begin position="1"/>
        <end position="71"/>
    </location>
</feature>
<dbReference type="InterPro" id="IPR015720">
    <property type="entry name" value="Emp24-like"/>
</dbReference>
<dbReference type="PANTHER" id="PTHR22811">
    <property type="entry name" value="TRANSMEMBRANE EMP24 DOMAIN-CONTAINING PROTEIN"/>
    <property type="match status" value="1"/>
</dbReference>
<dbReference type="VEuPathDB" id="TriTrypDB:ADEAN_000689600"/>
<dbReference type="InterPro" id="IPR009038">
    <property type="entry name" value="GOLD_dom"/>
</dbReference>
<reference evidence="10 11" key="1">
    <citation type="submission" date="2020-08" db="EMBL/GenBank/DDBJ databases">
        <authorList>
            <person name="Newling K."/>
            <person name="Davey J."/>
            <person name="Forrester S."/>
        </authorList>
    </citation>
    <scope>NUCLEOTIDE SEQUENCE [LARGE SCALE GENOMIC DNA]</scope>
    <source>
        <strain evidence="11">Crithidia deanei Carvalho (ATCC PRA-265)</strain>
    </source>
</reference>
<evidence type="ECO:0000256" key="2">
    <source>
        <dbReference type="ARBA" id="ARBA00007104"/>
    </source>
</evidence>
<accession>A0A7G2CKB6</accession>
<dbReference type="SMART" id="SM01190">
    <property type="entry name" value="EMP24_GP25L"/>
    <property type="match status" value="1"/>
</dbReference>
<sequence length="150" mass="17314">MMSYKVIHGGVDFDVVVRNPEEDVIYASFAGEHGEEDRIYFTTHSKLEYAYCIDNRGYSKGRKVVQLEIGLTSLKRWKQRIDPLKRLMVHTEGSFLATSEDQVILRVREMNMREQVEKLFSLVALRGVTNIVIVACVGVINYFVLKRALR</sequence>
<keyword evidence="3 7" id="KW-0812">Transmembrane</keyword>
<dbReference type="OrthoDB" id="275537at2759"/>
<feature type="transmembrane region" description="Helical" evidence="8">
    <location>
        <begin position="119"/>
        <end position="144"/>
    </location>
</feature>
<dbReference type="EMBL" id="LR877157">
    <property type="protein sequence ID" value="CAD2219391.1"/>
    <property type="molecule type" value="Genomic_DNA"/>
</dbReference>
<evidence type="ECO:0000256" key="3">
    <source>
        <dbReference type="ARBA" id="ARBA00022692"/>
    </source>
</evidence>
<evidence type="ECO:0000259" key="9">
    <source>
        <dbReference type="PROSITE" id="PS50866"/>
    </source>
</evidence>
<evidence type="ECO:0000256" key="8">
    <source>
        <dbReference type="SAM" id="Phobius"/>
    </source>
</evidence>
<evidence type="ECO:0000256" key="4">
    <source>
        <dbReference type="ARBA" id="ARBA00022729"/>
    </source>
</evidence>
<evidence type="ECO:0000256" key="1">
    <source>
        <dbReference type="ARBA" id="ARBA00004479"/>
    </source>
</evidence>